<organism evidence="8 9">
    <name type="scientific">Frankliniella fusca</name>
    <dbReference type="NCBI Taxonomy" id="407009"/>
    <lineage>
        <taxon>Eukaryota</taxon>
        <taxon>Metazoa</taxon>
        <taxon>Ecdysozoa</taxon>
        <taxon>Arthropoda</taxon>
        <taxon>Hexapoda</taxon>
        <taxon>Insecta</taxon>
        <taxon>Pterygota</taxon>
        <taxon>Neoptera</taxon>
        <taxon>Paraneoptera</taxon>
        <taxon>Thysanoptera</taxon>
        <taxon>Terebrantia</taxon>
        <taxon>Thripoidea</taxon>
        <taxon>Thripidae</taxon>
        <taxon>Frankliniella</taxon>
    </lineage>
</organism>
<evidence type="ECO:0000256" key="5">
    <source>
        <dbReference type="ARBA" id="ARBA00023136"/>
    </source>
</evidence>
<feature type="region of interest" description="Disordered" evidence="6">
    <location>
        <begin position="58"/>
        <end position="78"/>
    </location>
</feature>
<feature type="compositionally biased region" description="Low complexity" evidence="6">
    <location>
        <begin position="412"/>
        <end position="426"/>
    </location>
</feature>
<dbReference type="GO" id="GO:0016020">
    <property type="term" value="C:membrane"/>
    <property type="evidence" value="ECO:0007669"/>
    <property type="project" value="UniProtKB-SubCell"/>
</dbReference>
<reference evidence="8" key="2">
    <citation type="journal article" date="2023" name="BMC Genomics">
        <title>Pest status, molecular evolution, and epigenetic factors derived from the genome assembly of Frankliniella fusca, a thysanopteran phytovirus vector.</title>
        <authorList>
            <person name="Catto M.A."/>
            <person name="Labadie P.E."/>
            <person name="Jacobson A.L."/>
            <person name="Kennedy G.G."/>
            <person name="Srinivasan R."/>
            <person name="Hunt B.G."/>
        </authorList>
    </citation>
    <scope>NUCLEOTIDE SEQUENCE</scope>
    <source>
        <strain evidence="8">PL_HMW_Pooled</strain>
    </source>
</reference>
<comment type="similarity">
    <text evidence="2">Belongs to the nucleobase:cation symporter-2 (NCS2) (TC 2.A.40) family.</text>
</comment>
<feature type="transmembrane region" description="Helical" evidence="7">
    <location>
        <begin position="223"/>
        <end position="244"/>
    </location>
</feature>
<protein>
    <submittedName>
        <fullName evidence="8">Solute carrier family 23 member 2</fullName>
    </submittedName>
</protein>
<keyword evidence="3 7" id="KW-0812">Transmembrane</keyword>
<evidence type="ECO:0000256" key="7">
    <source>
        <dbReference type="SAM" id="Phobius"/>
    </source>
</evidence>
<proteinExistence type="inferred from homology"/>
<dbReference type="InterPro" id="IPR006043">
    <property type="entry name" value="NCS2"/>
</dbReference>
<reference evidence="8" key="1">
    <citation type="submission" date="2021-07" db="EMBL/GenBank/DDBJ databases">
        <authorList>
            <person name="Catto M.A."/>
            <person name="Jacobson A."/>
            <person name="Kennedy G."/>
            <person name="Labadie P."/>
            <person name="Hunt B.G."/>
            <person name="Srinivasan R."/>
        </authorList>
    </citation>
    <scope>NUCLEOTIDE SEQUENCE</scope>
    <source>
        <strain evidence="8">PL_HMW_Pooled</strain>
        <tissue evidence="8">Head</tissue>
    </source>
</reference>
<evidence type="ECO:0000256" key="6">
    <source>
        <dbReference type="SAM" id="MobiDB-lite"/>
    </source>
</evidence>
<keyword evidence="9" id="KW-1185">Reference proteome</keyword>
<evidence type="ECO:0000313" key="9">
    <source>
        <dbReference type="Proteomes" id="UP001219518"/>
    </source>
</evidence>
<dbReference type="PANTHER" id="PTHR11119">
    <property type="entry name" value="XANTHINE-URACIL / VITAMIN C PERMEASE FAMILY MEMBER"/>
    <property type="match status" value="1"/>
</dbReference>
<feature type="transmembrane region" description="Helical" evidence="7">
    <location>
        <begin position="317"/>
        <end position="343"/>
    </location>
</feature>
<evidence type="ECO:0000256" key="2">
    <source>
        <dbReference type="ARBA" id="ARBA00008821"/>
    </source>
</evidence>
<dbReference type="GO" id="GO:0022857">
    <property type="term" value="F:transmembrane transporter activity"/>
    <property type="evidence" value="ECO:0007669"/>
    <property type="project" value="InterPro"/>
</dbReference>
<gene>
    <name evidence="8" type="ORF">KUF71_010573</name>
</gene>
<feature type="transmembrane region" description="Helical" evidence="7">
    <location>
        <begin position="276"/>
        <end position="296"/>
    </location>
</feature>
<keyword evidence="5 7" id="KW-0472">Membrane</keyword>
<evidence type="ECO:0000256" key="3">
    <source>
        <dbReference type="ARBA" id="ARBA00022692"/>
    </source>
</evidence>
<evidence type="ECO:0000256" key="1">
    <source>
        <dbReference type="ARBA" id="ARBA00004141"/>
    </source>
</evidence>
<dbReference type="Proteomes" id="UP001219518">
    <property type="component" value="Unassembled WGS sequence"/>
</dbReference>
<name>A0AAE1HHN1_9NEOP</name>
<evidence type="ECO:0000313" key="8">
    <source>
        <dbReference type="EMBL" id="KAK3921358.1"/>
    </source>
</evidence>
<comment type="subcellular location">
    <subcellularLocation>
        <location evidence="1">Membrane</location>
        <topology evidence="1">Multi-pass membrane protein</topology>
    </subcellularLocation>
</comment>
<comment type="caution">
    <text evidence="8">The sequence shown here is derived from an EMBL/GenBank/DDBJ whole genome shotgun (WGS) entry which is preliminary data.</text>
</comment>
<accession>A0AAE1HHN1</accession>
<dbReference type="AlphaFoldDB" id="A0AAE1HHN1"/>
<keyword evidence="4 7" id="KW-1133">Transmembrane helix</keyword>
<feature type="region of interest" description="Disordered" evidence="6">
    <location>
        <begin position="412"/>
        <end position="443"/>
    </location>
</feature>
<feature type="transmembrane region" description="Helical" evidence="7">
    <location>
        <begin position="492"/>
        <end position="514"/>
    </location>
</feature>
<dbReference type="Pfam" id="PF00860">
    <property type="entry name" value="Xan_ur_permease"/>
    <property type="match status" value="2"/>
</dbReference>
<feature type="transmembrane region" description="Helical" evidence="7">
    <location>
        <begin position="251"/>
        <end position="270"/>
    </location>
</feature>
<sequence length="537" mass="54695">MDEPHLLVQPRGGHEEAAPDTLSFLTVDIKAAMEAEVNLQEKSCVEALHVRDRLERAQAAAEVSPPGPGSKTTPVSSRSPHLLYGLHDQPPALVVLLLALQHCLLALLPCLLVVHCLSPALCLHSEDPARAELLCRLLLATALATLVNNTSAGLGLGLVQGPCVASIAAALLVADPYPDLGLAQDADDAVAEAADCPSPPDQFAMGHENMKAVWQPRARRVQAVLLLSSALTVVMSVAGLPRLIARFQTPITAAVATFLSALPLVGYTVNAAAGNWIGALSGALGVLVCGLALRCLSVPVPVCSVRRGGLHARALPAVSLLCVLTTLLAGWAVCALLTAAGLVSPSNSLVTSEWREDRVHAGEVFAIHWPAPWGWPSLAGVPWEVAASSVVAALVANTAASLTSYYAAGASASVGESSSPSSPSSRRTADPAHPQACRDPGQAPDGQALQRGLLVSGGVAFLAAFWGGLAMVGGGQETPGLVPLTQAGPLTAARLAGLLLLALSFFPALAAGLASIPQPLLAGVGLAVLGAGAGQGE</sequence>
<feature type="transmembrane region" description="Helical" evidence="7">
    <location>
        <begin position="452"/>
        <end position="472"/>
    </location>
</feature>
<dbReference type="EMBL" id="JAHWGI010001033">
    <property type="protein sequence ID" value="KAK3921358.1"/>
    <property type="molecule type" value="Genomic_DNA"/>
</dbReference>
<evidence type="ECO:0000256" key="4">
    <source>
        <dbReference type="ARBA" id="ARBA00022989"/>
    </source>
</evidence>
<feature type="transmembrane region" description="Helical" evidence="7">
    <location>
        <begin position="92"/>
        <end position="121"/>
    </location>
</feature>